<proteinExistence type="predicted"/>
<name>A0A3N4ZJI2_9MICO</name>
<evidence type="ECO:0000313" key="1">
    <source>
        <dbReference type="EMBL" id="RPF25998.1"/>
    </source>
</evidence>
<dbReference type="RefSeq" id="WP_123914187.1">
    <property type="nucleotide sequence ID" value="NZ_RKRA01000001.1"/>
</dbReference>
<dbReference type="Proteomes" id="UP000280726">
    <property type="component" value="Unassembled WGS sequence"/>
</dbReference>
<reference evidence="1 2" key="1">
    <citation type="submission" date="2018-11" db="EMBL/GenBank/DDBJ databases">
        <title>Sequencing the genomes of 1000 actinobacteria strains.</title>
        <authorList>
            <person name="Klenk H.-P."/>
        </authorList>
    </citation>
    <scope>NUCLEOTIDE SEQUENCE [LARGE SCALE GENOMIC DNA]</scope>
    <source>
        <strain evidence="1 2">DSM 14418</strain>
    </source>
</reference>
<protein>
    <recommendedName>
        <fullName evidence="3">Response regulatory domain-containing protein</fullName>
    </recommendedName>
</protein>
<dbReference type="OrthoDB" id="5145546at2"/>
<dbReference type="AlphaFoldDB" id="A0A3N4ZJI2"/>
<evidence type="ECO:0008006" key="3">
    <source>
        <dbReference type="Google" id="ProtNLM"/>
    </source>
</evidence>
<organism evidence="1 2">
    <name type="scientific">Georgenia muralis</name>
    <dbReference type="NCBI Taxonomy" id="154117"/>
    <lineage>
        <taxon>Bacteria</taxon>
        <taxon>Bacillati</taxon>
        <taxon>Actinomycetota</taxon>
        <taxon>Actinomycetes</taxon>
        <taxon>Micrococcales</taxon>
        <taxon>Bogoriellaceae</taxon>
        <taxon>Georgenia</taxon>
    </lineage>
</organism>
<dbReference type="EMBL" id="RKRA01000001">
    <property type="protein sequence ID" value="RPF25998.1"/>
    <property type="molecule type" value="Genomic_DNA"/>
</dbReference>
<gene>
    <name evidence="1" type="ORF">EDD32_0415</name>
</gene>
<comment type="caution">
    <text evidence="1">The sequence shown here is derived from an EMBL/GenBank/DDBJ whole genome shotgun (WGS) entry which is preliminary data.</text>
</comment>
<keyword evidence="2" id="KW-1185">Reference proteome</keyword>
<evidence type="ECO:0000313" key="2">
    <source>
        <dbReference type="Proteomes" id="UP000280726"/>
    </source>
</evidence>
<accession>A0A3N4ZJI2</accession>
<sequence>MTLAEFEKVVIVDDDPNVRRAYALTVEDASLQAVQVDGPIDSLQGFVAGLEMKRAGAVCDFELGARNFAHFTGAELVSEWYKSGVPAVLCTRFEKAQLDRIRPYREWIPCLLTPSELNPDSLMESLKVVAREIAGHYRQSRTAYRTLIRVVEIDPGDAGAFLFEMPGWSTDIILRFRLADLPRDLRGQIAPGFCTHVRANLGAEKFEDLYFTDWGCA</sequence>